<keyword evidence="3" id="KW-1185">Reference proteome</keyword>
<proteinExistence type="predicted"/>
<protein>
    <submittedName>
        <fullName evidence="1 2">Uncharacterized protein</fullName>
    </submittedName>
</protein>
<reference evidence="2" key="3">
    <citation type="submission" date="2015-06" db="UniProtKB">
        <authorList>
            <consortium name="EnsemblPlants"/>
        </authorList>
    </citation>
    <scope>IDENTIFICATION</scope>
    <source>
        <strain evidence="2">cv. Jemalong A17</strain>
    </source>
</reference>
<organism evidence="1 3">
    <name type="scientific">Medicago truncatula</name>
    <name type="common">Barrel medic</name>
    <name type="synonym">Medicago tribuloides</name>
    <dbReference type="NCBI Taxonomy" id="3880"/>
    <lineage>
        <taxon>Eukaryota</taxon>
        <taxon>Viridiplantae</taxon>
        <taxon>Streptophyta</taxon>
        <taxon>Embryophyta</taxon>
        <taxon>Tracheophyta</taxon>
        <taxon>Spermatophyta</taxon>
        <taxon>Magnoliopsida</taxon>
        <taxon>eudicotyledons</taxon>
        <taxon>Gunneridae</taxon>
        <taxon>Pentapetalae</taxon>
        <taxon>rosids</taxon>
        <taxon>fabids</taxon>
        <taxon>Fabales</taxon>
        <taxon>Fabaceae</taxon>
        <taxon>Papilionoideae</taxon>
        <taxon>50 kb inversion clade</taxon>
        <taxon>NPAAA clade</taxon>
        <taxon>Hologalegina</taxon>
        <taxon>IRL clade</taxon>
        <taxon>Trifolieae</taxon>
        <taxon>Medicago</taxon>
    </lineage>
</organism>
<sequence length="75" mass="8319">MMTQMDILAKNVMGASTRSVNVFDVGGVNPEEAEFDVLYNEEVNFLANLEGGYRTNYLTSGGNQSCNRDVDRPRP</sequence>
<evidence type="ECO:0000313" key="3">
    <source>
        <dbReference type="Proteomes" id="UP000002051"/>
    </source>
</evidence>
<reference evidence="1 3" key="2">
    <citation type="journal article" date="2014" name="BMC Genomics">
        <title>An improved genome release (version Mt4.0) for the model legume Medicago truncatula.</title>
        <authorList>
            <person name="Tang H."/>
            <person name="Krishnakumar V."/>
            <person name="Bidwell S."/>
            <person name="Rosen B."/>
            <person name="Chan A."/>
            <person name="Zhou S."/>
            <person name="Gentzbittel L."/>
            <person name="Childs K.L."/>
            <person name="Yandell M."/>
            <person name="Gundlach H."/>
            <person name="Mayer K.F."/>
            <person name="Schwartz D.C."/>
            <person name="Town C.D."/>
        </authorList>
    </citation>
    <scope>GENOME REANNOTATION</scope>
    <source>
        <strain evidence="1">A17</strain>
        <strain evidence="2 3">cv. Jemalong A17</strain>
    </source>
</reference>
<dbReference type="PaxDb" id="3880-AES82859"/>
<evidence type="ECO:0000313" key="1">
    <source>
        <dbReference type="EMBL" id="KEH17231.1"/>
    </source>
</evidence>
<dbReference type="Proteomes" id="UP000002051">
    <property type="component" value="Unassembled WGS sequence"/>
</dbReference>
<accession>G7ZUH1</accession>
<evidence type="ECO:0000313" key="2">
    <source>
        <dbReference type="EnsemblPlants" id="KEH17231"/>
    </source>
</evidence>
<name>G7ZUH1_MEDTR</name>
<dbReference type="EMBL" id="KL402755">
    <property type="protein sequence ID" value="KEH17231.1"/>
    <property type="molecule type" value="Genomic_DNA"/>
</dbReference>
<gene>
    <name evidence="1" type="ORF">MTR_0030s0260</name>
</gene>
<dbReference type="AlphaFoldDB" id="G7ZUH1"/>
<dbReference type="EnsemblPlants" id="KEH17231">
    <property type="protein sequence ID" value="KEH17231"/>
    <property type="gene ID" value="MTR_0030s0260"/>
</dbReference>
<dbReference type="HOGENOM" id="CLU_2674912_0_0_1"/>
<reference evidence="1 3" key="1">
    <citation type="journal article" date="2011" name="Nature">
        <title>The Medicago genome provides insight into the evolution of rhizobial symbioses.</title>
        <authorList>
            <person name="Young N.D."/>
            <person name="Debelle F."/>
            <person name="Oldroyd G.E."/>
            <person name="Geurts R."/>
            <person name="Cannon S.B."/>
            <person name="Udvardi M.K."/>
            <person name="Benedito V.A."/>
            <person name="Mayer K.F."/>
            <person name="Gouzy J."/>
            <person name="Schoof H."/>
            <person name="Van de Peer Y."/>
            <person name="Proost S."/>
            <person name="Cook D.R."/>
            <person name="Meyers B.C."/>
            <person name="Spannagl M."/>
            <person name="Cheung F."/>
            <person name="De Mita S."/>
            <person name="Krishnakumar V."/>
            <person name="Gundlach H."/>
            <person name="Zhou S."/>
            <person name="Mudge J."/>
            <person name="Bharti A.K."/>
            <person name="Murray J.D."/>
            <person name="Naoumkina M.A."/>
            <person name="Rosen B."/>
            <person name="Silverstein K.A."/>
            <person name="Tang H."/>
            <person name="Rombauts S."/>
            <person name="Zhao P.X."/>
            <person name="Zhou P."/>
            <person name="Barbe V."/>
            <person name="Bardou P."/>
            <person name="Bechner M."/>
            <person name="Bellec A."/>
            <person name="Berger A."/>
            <person name="Berges H."/>
            <person name="Bidwell S."/>
            <person name="Bisseling T."/>
            <person name="Choisne N."/>
            <person name="Couloux A."/>
            <person name="Denny R."/>
            <person name="Deshpande S."/>
            <person name="Dai X."/>
            <person name="Doyle J.J."/>
            <person name="Dudez A.M."/>
            <person name="Farmer A.D."/>
            <person name="Fouteau S."/>
            <person name="Franken C."/>
            <person name="Gibelin C."/>
            <person name="Gish J."/>
            <person name="Goldstein S."/>
            <person name="Gonzalez A.J."/>
            <person name="Green P.J."/>
            <person name="Hallab A."/>
            <person name="Hartog M."/>
            <person name="Hua A."/>
            <person name="Humphray S.J."/>
            <person name="Jeong D.H."/>
            <person name="Jing Y."/>
            <person name="Jocker A."/>
            <person name="Kenton S.M."/>
            <person name="Kim D.J."/>
            <person name="Klee K."/>
            <person name="Lai H."/>
            <person name="Lang C."/>
            <person name="Lin S."/>
            <person name="Macmil S.L."/>
            <person name="Magdelenat G."/>
            <person name="Matthews L."/>
            <person name="McCorrison J."/>
            <person name="Monaghan E.L."/>
            <person name="Mun J.H."/>
            <person name="Najar F.Z."/>
            <person name="Nicholson C."/>
            <person name="Noirot C."/>
            <person name="O'Bleness M."/>
            <person name="Paule C.R."/>
            <person name="Poulain J."/>
            <person name="Prion F."/>
            <person name="Qin B."/>
            <person name="Qu C."/>
            <person name="Retzel E.F."/>
            <person name="Riddle C."/>
            <person name="Sallet E."/>
            <person name="Samain S."/>
            <person name="Samson N."/>
            <person name="Sanders I."/>
            <person name="Saurat O."/>
            <person name="Scarpelli C."/>
            <person name="Schiex T."/>
            <person name="Segurens B."/>
            <person name="Severin A.J."/>
            <person name="Sherrier D.J."/>
            <person name="Shi R."/>
            <person name="Sims S."/>
            <person name="Singer S.R."/>
            <person name="Sinharoy S."/>
            <person name="Sterck L."/>
            <person name="Viollet A."/>
            <person name="Wang B.B."/>
            <person name="Wang K."/>
            <person name="Wang M."/>
            <person name="Wang X."/>
            <person name="Warfsmann J."/>
            <person name="Weissenbach J."/>
            <person name="White D.D."/>
            <person name="White J.D."/>
            <person name="Wiley G.B."/>
            <person name="Wincker P."/>
            <person name="Xing Y."/>
            <person name="Yang L."/>
            <person name="Yao Z."/>
            <person name="Ying F."/>
            <person name="Zhai J."/>
            <person name="Zhou L."/>
            <person name="Zuber A."/>
            <person name="Denarie J."/>
            <person name="Dixon R.A."/>
            <person name="May G.D."/>
            <person name="Schwartz D.C."/>
            <person name="Rogers J."/>
            <person name="Quetier F."/>
            <person name="Town C.D."/>
            <person name="Roe B.A."/>
        </authorList>
    </citation>
    <scope>NUCLEOTIDE SEQUENCE [LARGE SCALE GENOMIC DNA]</scope>
    <source>
        <strain evidence="1">A17</strain>
        <strain evidence="2 3">cv. Jemalong A17</strain>
    </source>
</reference>